<keyword evidence="2" id="KW-0597">Phosphoprotein</keyword>
<dbReference type="GO" id="GO:0015074">
    <property type="term" value="P:DNA integration"/>
    <property type="evidence" value="ECO:0007669"/>
    <property type="project" value="InterPro"/>
</dbReference>
<evidence type="ECO:0000259" key="5">
    <source>
        <dbReference type="PROSITE" id="PS51898"/>
    </source>
</evidence>
<sequence length="463" mass="52520">MDLNERTFELLGNRLSELEYMCGLNDTVSEKTDYVTLDLLDSSLGLSAQSVNENLEPVTLPPAGMPDVERETVTDTQKDSTFEFVRGLQNTNTRRKNESDLRKFNDYLTKNDEHRNPEEIPVYELDMHLARFFINAKKASGEDYEPDTLKYIQGSVNRYLAEKKLNINIITDKEFKHSLDLLRQLGKGNREKIADPLTPEEIDLLYEKNLLGTGDPKSLMNVLYLNNTMHFEMRSRAEHISLRLGDVQQKVTSTREEYLEYRERSTKTRTGVTNNPRCPVLAYKEFARRRPEQMNSPNQSPFYLRVSRHPEKAWYVNQPMGKNTIGNIVKVMCEAGGIQGRKVNHSERKTAISSLVHAGVPPTIIKQKSGHKNVNSINNYNTASNEQQRHMSSILTNYSSSCSEPTVTEFDSSSSSLDKFSSVLPSTCVTTQGTYGLSVDIDAQPNTTSDVELLAKPCACYPY</sequence>
<dbReference type="PROSITE" id="PS51898">
    <property type="entry name" value="TYR_RECOMBINASE"/>
    <property type="match status" value="1"/>
</dbReference>
<dbReference type="PANTHER" id="PTHR46963">
    <property type="entry name" value="SIMILAR TO RIKEN CDNA E130308A19"/>
    <property type="match status" value="1"/>
</dbReference>
<dbReference type="InterPro" id="IPR002104">
    <property type="entry name" value="Integrase_catalytic"/>
</dbReference>
<dbReference type="InterPro" id="IPR021893">
    <property type="entry name" value="ZMYM2-like_C"/>
</dbReference>
<reference evidence="6" key="1">
    <citation type="submission" date="2022-08" db="UniProtKB">
        <authorList>
            <consortium name="EnsemblMetazoa"/>
        </authorList>
    </citation>
    <scope>IDENTIFICATION</scope>
    <source>
        <strain evidence="6">05x7-T-G4-1.051#20</strain>
    </source>
</reference>
<keyword evidence="4" id="KW-0233">DNA recombination</keyword>
<name>A0A8W8NP22_MAGGI</name>
<protein>
    <recommendedName>
        <fullName evidence="5">Tyr recombinase domain-containing protein</fullName>
    </recommendedName>
</protein>
<evidence type="ECO:0000313" key="6">
    <source>
        <dbReference type="EnsemblMetazoa" id="G6692.1:cds"/>
    </source>
</evidence>
<dbReference type="PANTHER" id="PTHR46963:SF2">
    <property type="match status" value="1"/>
</dbReference>
<proteinExistence type="predicted"/>
<keyword evidence="1" id="KW-1017">Isopeptide bond</keyword>
<dbReference type="Proteomes" id="UP000005408">
    <property type="component" value="Unassembled WGS sequence"/>
</dbReference>
<evidence type="ECO:0000256" key="2">
    <source>
        <dbReference type="ARBA" id="ARBA00022553"/>
    </source>
</evidence>
<dbReference type="SUPFAM" id="SSF56349">
    <property type="entry name" value="DNA breaking-rejoining enzymes"/>
    <property type="match status" value="1"/>
</dbReference>
<dbReference type="InterPro" id="IPR011010">
    <property type="entry name" value="DNA_brk_join_enz"/>
</dbReference>
<evidence type="ECO:0000256" key="4">
    <source>
        <dbReference type="ARBA" id="ARBA00023172"/>
    </source>
</evidence>
<accession>A0A8W8NP22</accession>
<dbReference type="EnsemblMetazoa" id="G6692.1">
    <property type="protein sequence ID" value="G6692.1:cds"/>
    <property type="gene ID" value="G6692"/>
</dbReference>
<keyword evidence="3" id="KW-0832">Ubl conjugation</keyword>
<keyword evidence="7" id="KW-1185">Reference proteome</keyword>
<dbReference type="InterPro" id="IPR057926">
    <property type="entry name" value="QRICH1_dom"/>
</dbReference>
<dbReference type="InterPro" id="IPR013762">
    <property type="entry name" value="Integrase-like_cat_sf"/>
</dbReference>
<feature type="domain" description="Tyr recombinase" evidence="5">
    <location>
        <begin position="192"/>
        <end position="393"/>
    </location>
</feature>
<evidence type="ECO:0000256" key="1">
    <source>
        <dbReference type="ARBA" id="ARBA00022499"/>
    </source>
</evidence>
<dbReference type="GO" id="GO:0003677">
    <property type="term" value="F:DNA binding"/>
    <property type="evidence" value="ECO:0007669"/>
    <property type="project" value="InterPro"/>
</dbReference>
<dbReference type="Pfam" id="PF25561">
    <property type="entry name" value="QRICH1"/>
    <property type="match status" value="1"/>
</dbReference>
<organism evidence="6 7">
    <name type="scientific">Magallana gigas</name>
    <name type="common">Pacific oyster</name>
    <name type="synonym">Crassostrea gigas</name>
    <dbReference type="NCBI Taxonomy" id="29159"/>
    <lineage>
        <taxon>Eukaryota</taxon>
        <taxon>Metazoa</taxon>
        <taxon>Spiralia</taxon>
        <taxon>Lophotrochozoa</taxon>
        <taxon>Mollusca</taxon>
        <taxon>Bivalvia</taxon>
        <taxon>Autobranchia</taxon>
        <taxon>Pteriomorphia</taxon>
        <taxon>Ostreida</taxon>
        <taxon>Ostreoidea</taxon>
        <taxon>Ostreidae</taxon>
        <taxon>Magallana</taxon>
    </lineage>
</organism>
<evidence type="ECO:0000256" key="3">
    <source>
        <dbReference type="ARBA" id="ARBA00022843"/>
    </source>
</evidence>
<dbReference type="Pfam" id="PF12012">
    <property type="entry name" value="DUF3504"/>
    <property type="match status" value="1"/>
</dbReference>
<dbReference type="Gene3D" id="1.10.443.10">
    <property type="entry name" value="Intergrase catalytic core"/>
    <property type="match status" value="1"/>
</dbReference>
<dbReference type="GO" id="GO:0006310">
    <property type="term" value="P:DNA recombination"/>
    <property type="evidence" value="ECO:0007669"/>
    <property type="project" value="UniProtKB-KW"/>
</dbReference>
<evidence type="ECO:0000313" key="7">
    <source>
        <dbReference type="Proteomes" id="UP000005408"/>
    </source>
</evidence>
<dbReference type="AlphaFoldDB" id="A0A8W8NP22"/>
<dbReference type="InterPro" id="IPR042838">
    <property type="entry name" value="KIAA1958"/>
</dbReference>